<protein>
    <recommendedName>
        <fullName evidence="2">DUF4365 domain-containing protein</fullName>
    </recommendedName>
</protein>
<dbReference type="EMBL" id="UINC01006895">
    <property type="protein sequence ID" value="SVA30256.1"/>
    <property type="molecule type" value="Genomic_DNA"/>
</dbReference>
<reference evidence="1" key="1">
    <citation type="submission" date="2018-05" db="EMBL/GenBank/DDBJ databases">
        <authorList>
            <person name="Lanie J.A."/>
            <person name="Ng W.-L."/>
            <person name="Kazmierczak K.M."/>
            <person name="Andrzejewski T.M."/>
            <person name="Davidsen T.M."/>
            <person name="Wayne K.J."/>
            <person name="Tettelin H."/>
            <person name="Glass J.I."/>
            <person name="Rusch D."/>
            <person name="Podicherti R."/>
            <person name="Tsui H.-C.T."/>
            <person name="Winkler M.E."/>
        </authorList>
    </citation>
    <scope>NUCLEOTIDE SEQUENCE</scope>
</reference>
<sequence>MQQYLLNYIPDDIACKWQYHPDDKYGIDVALVDKTGKKHLLIDLERWKQWDNEWPDNYKYISFLARKSHFLEEPVPFLMVFMSHRLNKLLIVDKESIKKYKIVDKDFVKWGKKDKVRKLKFSEGNLFGTNITNREREIFE</sequence>
<gene>
    <name evidence="1" type="ORF">METZ01_LOCUS83110</name>
</gene>
<organism evidence="1">
    <name type="scientific">marine metagenome</name>
    <dbReference type="NCBI Taxonomy" id="408172"/>
    <lineage>
        <taxon>unclassified sequences</taxon>
        <taxon>metagenomes</taxon>
        <taxon>ecological metagenomes</taxon>
    </lineage>
</organism>
<accession>A0A381UQ27</accession>
<evidence type="ECO:0008006" key="2">
    <source>
        <dbReference type="Google" id="ProtNLM"/>
    </source>
</evidence>
<name>A0A381UQ27_9ZZZZ</name>
<proteinExistence type="predicted"/>
<evidence type="ECO:0000313" key="1">
    <source>
        <dbReference type="EMBL" id="SVA30256.1"/>
    </source>
</evidence>
<dbReference type="AlphaFoldDB" id="A0A381UQ27"/>